<organism evidence="1">
    <name type="scientific">Anopheles atroparvus</name>
    <name type="common">European mosquito</name>
    <dbReference type="NCBI Taxonomy" id="41427"/>
    <lineage>
        <taxon>Eukaryota</taxon>
        <taxon>Metazoa</taxon>
        <taxon>Ecdysozoa</taxon>
        <taxon>Arthropoda</taxon>
        <taxon>Hexapoda</taxon>
        <taxon>Insecta</taxon>
        <taxon>Pterygota</taxon>
        <taxon>Neoptera</taxon>
        <taxon>Endopterygota</taxon>
        <taxon>Diptera</taxon>
        <taxon>Nematocera</taxon>
        <taxon>Culicoidea</taxon>
        <taxon>Culicidae</taxon>
        <taxon>Anophelinae</taxon>
        <taxon>Anopheles</taxon>
    </lineage>
</organism>
<dbReference type="EnsemblMetazoa" id="AATE000849-RA">
    <property type="protein sequence ID" value="AATE000849-PA.1"/>
    <property type="gene ID" value="AATE000849"/>
</dbReference>
<proteinExistence type="predicted"/>
<accession>A0A182IKG2</accession>
<sequence>AWCVASGLVLCVAKCCVISFGRSRDKLLHNYCLGGLPLPRVTVVKDLGVWLDDRLSFGAHLDSVVEGACRMLGLNSRMASEIRDPLCLRALYCCWVRPKLDYASVIWSPAGVTAMDRLERVQRKFTRLAVRRLLNDHTAILPLYQARCRVLGLVSVKDRHSHARSLLIANILHGNMDSPTLLAAIPFYVPSHRLRVRPPLHIPSRRSLFAQSDPWLRALSDFNAVGHLFDYNMSSVSFRSRLLSTTS</sequence>
<dbReference type="EMBL" id="AXCP01009080">
    <property type="status" value="NOT_ANNOTATED_CDS"/>
    <property type="molecule type" value="Genomic_DNA"/>
</dbReference>
<dbReference type="STRING" id="41427.A0A182IKG2"/>
<dbReference type="AlphaFoldDB" id="A0A182IKG2"/>
<protein>
    <submittedName>
        <fullName evidence="1">Uncharacterized protein</fullName>
    </submittedName>
</protein>
<name>A0A182IKG2_ANOAO</name>
<reference evidence="1" key="1">
    <citation type="submission" date="2022-08" db="UniProtKB">
        <authorList>
            <consortium name="EnsemblMetazoa"/>
        </authorList>
    </citation>
    <scope>IDENTIFICATION</scope>
    <source>
        <strain evidence="1">EBRO</strain>
    </source>
</reference>
<dbReference type="PANTHER" id="PTHR33332">
    <property type="entry name" value="REVERSE TRANSCRIPTASE DOMAIN-CONTAINING PROTEIN"/>
    <property type="match status" value="1"/>
</dbReference>
<dbReference type="VEuPathDB" id="VectorBase:AATE000849"/>
<evidence type="ECO:0000313" key="1">
    <source>
        <dbReference type="EnsemblMetazoa" id="AATE000849-PA.1"/>
    </source>
</evidence>